<evidence type="ECO:0000313" key="8">
    <source>
        <dbReference type="Proteomes" id="UP000439113"/>
    </source>
</evidence>
<dbReference type="RefSeq" id="WP_155445602.1">
    <property type="nucleotide sequence ID" value="NZ_JAOQNR010000004.1"/>
</dbReference>
<keyword evidence="2 6" id="KW-0812">Transmembrane</keyword>
<feature type="transmembrane region" description="Helical" evidence="6">
    <location>
        <begin position="109"/>
        <end position="131"/>
    </location>
</feature>
<feature type="compositionally biased region" description="Basic and acidic residues" evidence="5">
    <location>
        <begin position="210"/>
        <end position="231"/>
    </location>
</feature>
<proteinExistence type="predicted"/>
<evidence type="ECO:0000256" key="1">
    <source>
        <dbReference type="ARBA" id="ARBA00004141"/>
    </source>
</evidence>
<name>A0A6N8DKD7_RHOAC</name>
<dbReference type="InterPro" id="IPR052719">
    <property type="entry name" value="CvpA-like"/>
</dbReference>
<feature type="transmembrane region" description="Helical" evidence="6">
    <location>
        <begin position="69"/>
        <end position="89"/>
    </location>
</feature>
<feature type="region of interest" description="Disordered" evidence="5">
    <location>
        <begin position="175"/>
        <end position="231"/>
    </location>
</feature>
<dbReference type="PANTHER" id="PTHR36926:SF1">
    <property type="entry name" value="COLICIN V PRODUCTION PROTEIN"/>
    <property type="match status" value="1"/>
</dbReference>
<accession>A0A6N8DKD7</accession>
<dbReference type="PANTHER" id="PTHR36926">
    <property type="entry name" value="COLICIN V PRODUCTION PROTEIN"/>
    <property type="match status" value="1"/>
</dbReference>
<dbReference type="OrthoDB" id="9806894at2"/>
<keyword evidence="3 6" id="KW-1133">Transmembrane helix</keyword>
<keyword evidence="4 6" id="KW-0472">Membrane</keyword>
<evidence type="ECO:0000256" key="5">
    <source>
        <dbReference type="SAM" id="MobiDB-lite"/>
    </source>
</evidence>
<dbReference type="GO" id="GO:0016020">
    <property type="term" value="C:membrane"/>
    <property type="evidence" value="ECO:0007669"/>
    <property type="project" value="UniProtKB-SubCell"/>
</dbReference>
<evidence type="ECO:0000313" key="7">
    <source>
        <dbReference type="EMBL" id="MTV30909.1"/>
    </source>
</evidence>
<sequence length="231" mass="24609">MPSYLDLIVLAVIVVSAFLAMLRGFTREVMAILSWGAAAAAAIYFYPLLMPKLADAASPIFVAKEALRPYIAGAAIFFITLILVSIVTIRISDAILDSKIGALDRSLGFLFGLARGLLLCAIAFIFLNWLAPDAVNGTDKSGKKDWLANSKSLPLLKTASAQLLALLPDDPDGLISKLKKSKPGADEAPPQDAESEPKDAPVTPSPVKPEPPKAKPDAGDKTKLDQLMRGR</sequence>
<gene>
    <name evidence="7" type="ORF">GJ654_07870</name>
</gene>
<dbReference type="GO" id="GO:0009403">
    <property type="term" value="P:toxin biosynthetic process"/>
    <property type="evidence" value="ECO:0007669"/>
    <property type="project" value="InterPro"/>
</dbReference>
<feature type="transmembrane region" description="Helical" evidence="6">
    <location>
        <begin position="29"/>
        <end position="49"/>
    </location>
</feature>
<reference evidence="7 8" key="1">
    <citation type="submission" date="2019-11" db="EMBL/GenBank/DDBJ databases">
        <title>Whole-genome sequence of a Rhodoblastus acidophilus DSM 142.</title>
        <authorList>
            <person name="Kyndt J.A."/>
            <person name="Meyer T.E."/>
        </authorList>
    </citation>
    <scope>NUCLEOTIDE SEQUENCE [LARGE SCALE GENOMIC DNA]</scope>
    <source>
        <strain evidence="7 8">DSM 142</strain>
    </source>
</reference>
<comment type="caution">
    <text evidence="7">The sequence shown here is derived from an EMBL/GenBank/DDBJ whole genome shotgun (WGS) entry which is preliminary data.</text>
</comment>
<evidence type="ECO:0000256" key="4">
    <source>
        <dbReference type="ARBA" id="ARBA00023136"/>
    </source>
</evidence>
<dbReference type="Pfam" id="PF02674">
    <property type="entry name" value="Colicin_V"/>
    <property type="match status" value="1"/>
</dbReference>
<evidence type="ECO:0000256" key="6">
    <source>
        <dbReference type="SAM" id="Phobius"/>
    </source>
</evidence>
<comment type="subcellular location">
    <subcellularLocation>
        <location evidence="1">Membrane</location>
        <topology evidence="1">Multi-pass membrane protein</topology>
    </subcellularLocation>
</comment>
<feature type="transmembrane region" description="Helical" evidence="6">
    <location>
        <begin position="6"/>
        <end position="22"/>
    </location>
</feature>
<dbReference type="InterPro" id="IPR003825">
    <property type="entry name" value="Colicin-V_CvpA"/>
</dbReference>
<dbReference type="EMBL" id="WNKS01000005">
    <property type="protein sequence ID" value="MTV30909.1"/>
    <property type="molecule type" value="Genomic_DNA"/>
</dbReference>
<dbReference type="Proteomes" id="UP000439113">
    <property type="component" value="Unassembled WGS sequence"/>
</dbReference>
<organism evidence="7 8">
    <name type="scientific">Rhodoblastus acidophilus</name>
    <name type="common">Rhodopseudomonas acidophila</name>
    <dbReference type="NCBI Taxonomy" id="1074"/>
    <lineage>
        <taxon>Bacteria</taxon>
        <taxon>Pseudomonadati</taxon>
        <taxon>Pseudomonadota</taxon>
        <taxon>Alphaproteobacteria</taxon>
        <taxon>Hyphomicrobiales</taxon>
        <taxon>Rhodoblastaceae</taxon>
        <taxon>Rhodoblastus</taxon>
    </lineage>
</organism>
<evidence type="ECO:0000256" key="3">
    <source>
        <dbReference type="ARBA" id="ARBA00022989"/>
    </source>
</evidence>
<evidence type="ECO:0000256" key="2">
    <source>
        <dbReference type="ARBA" id="ARBA00022692"/>
    </source>
</evidence>
<dbReference type="AlphaFoldDB" id="A0A6N8DKD7"/>
<protein>
    <submittedName>
        <fullName evidence="7">CvpA family protein</fullName>
    </submittedName>
</protein>